<dbReference type="AlphaFoldDB" id="A0A2I1R633"/>
<accession>A0A2I1R633</accession>
<keyword evidence="3" id="KW-0285">Flavoprotein</keyword>
<dbReference type="Pfam" id="PF00441">
    <property type="entry name" value="Acyl-CoA_dh_1"/>
    <property type="match status" value="1"/>
</dbReference>
<dbReference type="GO" id="GO:0050660">
    <property type="term" value="F:flavin adenine dinucleotide binding"/>
    <property type="evidence" value="ECO:0007669"/>
    <property type="project" value="InterPro"/>
</dbReference>
<evidence type="ECO:0000256" key="2">
    <source>
        <dbReference type="ARBA" id="ARBA00009347"/>
    </source>
</evidence>
<feature type="domain" description="Acyl-CoA dehydrogenase/oxidase C-terminal" evidence="6">
    <location>
        <begin position="228"/>
        <end position="340"/>
    </location>
</feature>
<evidence type="ECO:0000256" key="3">
    <source>
        <dbReference type="ARBA" id="ARBA00022630"/>
    </source>
</evidence>
<evidence type="ECO:0000313" key="8">
    <source>
        <dbReference type="Proteomes" id="UP000234662"/>
    </source>
</evidence>
<comment type="similarity">
    <text evidence="2">Belongs to the acyl-CoA dehydrogenase family.</text>
</comment>
<evidence type="ECO:0000259" key="6">
    <source>
        <dbReference type="Pfam" id="PF00441"/>
    </source>
</evidence>
<dbReference type="GO" id="GO:0003995">
    <property type="term" value="F:acyl-CoA dehydrogenase activity"/>
    <property type="evidence" value="ECO:0007669"/>
    <property type="project" value="TreeGrafter"/>
</dbReference>
<gene>
    <name evidence="7" type="ORF">CYJ73_15605</name>
</gene>
<dbReference type="InterPro" id="IPR036250">
    <property type="entry name" value="AcylCo_DH-like_C"/>
</dbReference>
<dbReference type="InterPro" id="IPR046373">
    <property type="entry name" value="Acyl-CoA_Oxase/DH_mid-dom_sf"/>
</dbReference>
<name>A0A2I1R633_9ACTN</name>
<dbReference type="Gene3D" id="2.40.110.10">
    <property type="entry name" value="Butyryl-CoA Dehydrogenase, subunit A, domain 2"/>
    <property type="match status" value="1"/>
</dbReference>
<keyword evidence="4" id="KW-0274">FAD</keyword>
<dbReference type="InterPro" id="IPR037069">
    <property type="entry name" value="AcylCoA_DH/ox_N_sf"/>
</dbReference>
<sequence>MDFALDGTAIAVRDVAEDVFARRQPDWESRFGGHDPETAGASRGGFEADGWQALVDAGLLALPLPAALDGDEVDESGLLPLFRRMGRAAAVTPALGSLTAALVFAKADPQTGEGSVWSRFGSSLTGGSWVSIAIGEHGDALTATPRTSVRDGRLTGTKVGVLHADGASLFLVAADAGVVAVSPDAEGVAIARTPTSSGWGEYRVTFDDVPVDDADIVVRDLAVLRDRYRLALCAYADGLVAGATRLTADHVSTREQFGKPIALFQAVGQQLADIYVVGRSMELATTAAAWRLSEGLDAATDLAIAAYWLAEEIPPTTRTMTHLHGGIGVDITYPLHRYFSLTKDLARLVGGAHVRLDELADITDVPADDTRIAEVPDVH</sequence>
<dbReference type="Gene3D" id="1.20.140.10">
    <property type="entry name" value="Butyryl-CoA Dehydrogenase, subunit A, domain 3"/>
    <property type="match status" value="1"/>
</dbReference>
<proteinExistence type="inferred from homology"/>
<protein>
    <submittedName>
        <fullName evidence="7">Acyl-CoA dehydrogenase</fullName>
    </submittedName>
</protein>
<dbReference type="PANTHER" id="PTHR43884:SF20">
    <property type="entry name" value="ACYL-COA DEHYDROGENASE FADE28"/>
    <property type="match status" value="1"/>
</dbReference>
<dbReference type="InterPro" id="IPR009100">
    <property type="entry name" value="AcylCoA_DH/oxidase_NM_dom_sf"/>
</dbReference>
<evidence type="ECO:0000256" key="5">
    <source>
        <dbReference type="ARBA" id="ARBA00023002"/>
    </source>
</evidence>
<reference evidence="7 8" key="1">
    <citation type="submission" date="2017-12" db="EMBL/GenBank/DDBJ databases">
        <title>Phylogenetic diversity of female urinary microbiome.</title>
        <authorList>
            <person name="Thomas-White K."/>
            <person name="Wolfe A.J."/>
        </authorList>
    </citation>
    <scope>NUCLEOTIDE SEQUENCE [LARGE SCALE GENOMIC DNA]</scope>
    <source>
        <strain evidence="7 8">UMB0777</strain>
    </source>
</reference>
<organism evidence="7 8">
    <name type="scientific">Gordonia terrae</name>
    <dbReference type="NCBI Taxonomy" id="2055"/>
    <lineage>
        <taxon>Bacteria</taxon>
        <taxon>Bacillati</taxon>
        <taxon>Actinomycetota</taxon>
        <taxon>Actinomycetes</taxon>
        <taxon>Mycobacteriales</taxon>
        <taxon>Gordoniaceae</taxon>
        <taxon>Gordonia</taxon>
    </lineage>
</organism>
<keyword evidence="5" id="KW-0560">Oxidoreductase</keyword>
<dbReference type="STRING" id="2055.BCM27_04335"/>
<evidence type="ECO:0000256" key="1">
    <source>
        <dbReference type="ARBA" id="ARBA00001974"/>
    </source>
</evidence>
<dbReference type="EMBL" id="PKJC01000012">
    <property type="protein sequence ID" value="PKZ64586.1"/>
    <property type="molecule type" value="Genomic_DNA"/>
</dbReference>
<dbReference type="SUPFAM" id="SSF47203">
    <property type="entry name" value="Acyl-CoA dehydrogenase C-terminal domain-like"/>
    <property type="match status" value="1"/>
</dbReference>
<evidence type="ECO:0000313" key="7">
    <source>
        <dbReference type="EMBL" id="PKZ64586.1"/>
    </source>
</evidence>
<dbReference type="Proteomes" id="UP000234662">
    <property type="component" value="Unassembled WGS sequence"/>
</dbReference>
<dbReference type="SUPFAM" id="SSF56645">
    <property type="entry name" value="Acyl-CoA dehydrogenase NM domain-like"/>
    <property type="match status" value="1"/>
</dbReference>
<comment type="caution">
    <text evidence="7">The sequence shown here is derived from an EMBL/GenBank/DDBJ whole genome shotgun (WGS) entry which is preliminary data.</text>
</comment>
<dbReference type="RefSeq" id="WP_101820882.1">
    <property type="nucleotide sequence ID" value="NZ_PKJC01000012.1"/>
</dbReference>
<dbReference type="InterPro" id="IPR009075">
    <property type="entry name" value="AcylCo_DH/oxidase_C"/>
</dbReference>
<evidence type="ECO:0000256" key="4">
    <source>
        <dbReference type="ARBA" id="ARBA00022827"/>
    </source>
</evidence>
<comment type="cofactor">
    <cofactor evidence="1">
        <name>FAD</name>
        <dbReference type="ChEBI" id="CHEBI:57692"/>
    </cofactor>
</comment>
<dbReference type="PANTHER" id="PTHR43884">
    <property type="entry name" value="ACYL-COA DEHYDROGENASE"/>
    <property type="match status" value="1"/>
</dbReference>
<dbReference type="Gene3D" id="1.10.540.10">
    <property type="entry name" value="Acyl-CoA dehydrogenase/oxidase, N-terminal domain"/>
    <property type="match status" value="1"/>
</dbReference>